<feature type="domain" description="DUF7733" evidence="2">
    <location>
        <begin position="74"/>
        <end position="132"/>
    </location>
</feature>
<dbReference type="PANTHER" id="PTHR33829">
    <property type="entry name" value="OSJNBA0044M19.10 PROTEIN"/>
    <property type="match status" value="1"/>
</dbReference>
<keyword evidence="1" id="KW-1133">Transmembrane helix</keyword>
<evidence type="ECO:0000256" key="1">
    <source>
        <dbReference type="SAM" id="Phobius"/>
    </source>
</evidence>
<evidence type="ECO:0000313" key="3">
    <source>
        <dbReference type="EMBL" id="TYH38217.1"/>
    </source>
</evidence>
<organism evidence="3 4">
    <name type="scientific">Gossypium tomentosum</name>
    <name type="common">Hawaiian cotton</name>
    <name type="synonym">Gossypium sandvicense</name>
    <dbReference type="NCBI Taxonomy" id="34277"/>
    <lineage>
        <taxon>Eukaryota</taxon>
        <taxon>Viridiplantae</taxon>
        <taxon>Streptophyta</taxon>
        <taxon>Embryophyta</taxon>
        <taxon>Tracheophyta</taxon>
        <taxon>Spermatophyta</taxon>
        <taxon>Magnoliopsida</taxon>
        <taxon>eudicotyledons</taxon>
        <taxon>Gunneridae</taxon>
        <taxon>Pentapetalae</taxon>
        <taxon>rosids</taxon>
        <taxon>malvids</taxon>
        <taxon>Malvales</taxon>
        <taxon>Malvaceae</taxon>
        <taxon>Malvoideae</taxon>
        <taxon>Gossypium</taxon>
    </lineage>
</organism>
<dbReference type="Proteomes" id="UP000322667">
    <property type="component" value="Chromosome D12"/>
</dbReference>
<feature type="transmembrane region" description="Helical" evidence="1">
    <location>
        <begin position="102"/>
        <end position="124"/>
    </location>
</feature>
<gene>
    <name evidence="3" type="ORF">ES332_D12G095700v1</name>
</gene>
<keyword evidence="1" id="KW-0472">Membrane</keyword>
<sequence length="141" mass="16311">MEKLKNSPFFSCNCFWMKIDQIPLSFPPNVFPLCWFPKCSFPSAGEIGALYPIFFPIFGFQSSTFCSLFLFRSSLVDWLRCEFTKVDNEYAGSGKRVYVGRVLALANMGFWCFNLFGFLLPVYLPKAFKMYYSKTKAKVVE</sequence>
<keyword evidence="4" id="KW-1185">Reference proteome</keyword>
<protein>
    <recommendedName>
        <fullName evidence="2">DUF7733 domain-containing protein</fullName>
    </recommendedName>
</protein>
<proteinExistence type="predicted"/>
<dbReference type="InterPro" id="IPR056635">
    <property type="entry name" value="DUF7733"/>
</dbReference>
<dbReference type="EMBL" id="CM017634">
    <property type="protein sequence ID" value="TYH38217.1"/>
    <property type="molecule type" value="Genomic_DNA"/>
</dbReference>
<keyword evidence="1" id="KW-0812">Transmembrane</keyword>
<reference evidence="3 4" key="1">
    <citation type="submission" date="2019-07" db="EMBL/GenBank/DDBJ databases">
        <title>WGS assembly of Gossypium tomentosum.</title>
        <authorList>
            <person name="Chen Z.J."/>
            <person name="Sreedasyam A."/>
            <person name="Ando A."/>
            <person name="Song Q."/>
            <person name="De L."/>
            <person name="Hulse-Kemp A."/>
            <person name="Ding M."/>
            <person name="Ye W."/>
            <person name="Kirkbride R."/>
            <person name="Jenkins J."/>
            <person name="Plott C."/>
            <person name="Lovell J."/>
            <person name="Lin Y.-M."/>
            <person name="Vaughn R."/>
            <person name="Liu B."/>
            <person name="Li W."/>
            <person name="Simpson S."/>
            <person name="Scheffler B."/>
            <person name="Saski C."/>
            <person name="Grover C."/>
            <person name="Hu G."/>
            <person name="Conover J."/>
            <person name="Carlson J."/>
            <person name="Shu S."/>
            <person name="Boston L."/>
            <person name="Williams M."/>
            <person name="Peterson D."/>
            <person name="Mcgee K."/>
            <person name="Jones D."/>
            <person name="Wendel J."/>
            <person name="Stelly D."/>
            <person name="Grimwood J."/>
            <person name="Schmutz J."/>
        </authorList>
    </citation>
    <scope>NUCLEOTIDE SEQUENCE [LARGE SCALE GENOMIC DNA]</scope>
    <source>
        <strain evidence="3">7179.01</strain>
    </source>
</reference>
<feature type="transmembrane region" description="Helical" evidence="1">
    <location>
        <begin position="50"/>
        <end position="71"/>
    </location>
</feature>
<dbReference type="AlphaFoldDB" id="A0A5D2I6M4"/>
<evidence type="ECO:0000313" key="4">
    <source>
        <dbReference type="Proteomes" id="UP000322667"/>
    </source>
</evidence>
<dbReference type="Pfam" id="PF24867">
    <property type="entry name" value="DUF7733"/>
    <property type="match status" value="1"/>
</dbReference>
<accession>A0A5D2I6M4</accession>
<name>A0A5D2I6M4_GOSTO</name>
<evidence type="ECO:0000259" key="2">
    <source>
        <dbReference type="Pfam" id="PF24867"/>
    </source>
</evidence>
<dbReference type="PANTHER" id="PTHR33829:SF1">
    <property type="entry name" value="TRANSMEMBRANE PROTEIN"/>
    <property type="match status" value="1"/>
</dbReference>